<dbReference type="CDD" id="cd07043">
    <property type="entry name" value="STAS_anti-anti-sigma_factors"/>
    <property type="match status" value="1"/>
</dbReference>
<proteinExistence type="predicted"/>
<dbReference type="Proteomes" id="UP000239735">
    <property type="component" value="Unassembled WGS sequence"/>
</dbReference>
<evidence type="ECO:0000259" key="1">
    <source>
        <dbReference type="PROSITE" id="PS50801"/>
    </source>
</evidence>
<dbReference type="PANTHER" id="PTHR33495">
    <property type="entry name" value="ANTI-SIGMA FACTOR ANTAGONIST TM_1081-RELATED-RELATED"/>
    <property type="match status" value="1"/>
</dbReference>
<dbReference type="Gene3D" id="3.30.750.24">
    <property type="entry name" value="STAS domain"/>
    <property type="match status" value="1"/>
</dbReference>
<dbReference type="PROSITE" id="PS50801">
    <property type="entry name" value="STAS"/>
    <property type="match status" value="1"/>
</dbReference>
<evidence type="ECO:0000313" key="2">
    <source>
        <dbReference type="EMBL" id="SPE24207.1"/>
    </source>
</evidence>
<dbReference type="InterPro" id="IPR002645">
    <property type="entry name" value="STAS_dom"/>
</dbReference>
<organism evidence="2 3">
    <name type="scientific">Candidatus Sulfuritelmatomonas gaucii</name>
    <dbReference type="NCBI Taxonomy" id="2043161"/>
    <lineage>
        <taxon>Bacteria</taxon>
        <taxon>Pseudomonadati</taxon>
        <taxon>Acidobacteriota</taxon>
        <taxon>Terriglobia</taxon>
        <taxon>Terriglobales</taxon>
        <taxon>Acidobacteriaceae</taxon>
        <taxon>Candidatus Sulfuritelmatomonas</taxon>
    </lineage>
</organism>
<protein>
    <recommendedName>
        <fullName evidence="1">STAS domain-containing protein</fullName>
    </recommendedName>
</protein>
<dbReference type="InterPro" id="IPR036513">
    <property type="entry name" value="STAS_dom_sf"/>
</dbReference>
<dbReference type="PANTHER" id="PTHR33495:SF2">
    <property type="entry name" value="ANTI-SIGMA FACTOR ANTAGONIST TM_1081-RELATED"/>
    <property type="match status" value="1"/>
</dbReference>
<accession>A0A2N9LLU9</accession>
<feature type="domain" description="STAS" evidence="1">
    <location>
        <begin position="1"/>
        <end position="107"/>
    </location>
</feature>
<dbReference type="GO" id="GO:0043856">
    <property type="term" value="F:anti-sigma factor antagonist activity"/>
    <property type="evidence" value="ECO:0007669"/>
    <property type="project" value="TreeGrafter"/>
</dbReference>
<dbReference type="OrthoDB" id="122581at2"/>
<sequence>MTDQPKNVLVVTVPEAADVKQQRSFLRDLASRMSEYRPHVVLDCSRLNTIDGPRIYFLLCCLEEALKRNGDLRLAGLTAQAKTMLEAVGADRIFQIFASNADAIGSFIQRGVRVERREEAQAEEDRVSQTAA</sequence>
<reference evidence="3" key="1">
    <citation type="submission" date="2018-02" db="EMBL/GenBank/DDBJ databases">
        <authorList>
            <person name="Hausmann B."/>
        </authorList>
    </citation>
    <scope>NUCLEOTIDE SEQUENCE [LARGE SCALE GENOMIC DNA]</scope>
    <source>
        <strain evidence="3">Peat soil MAG SbA5</strain>
    </source>
</reference>
<gene>
    <name evidence="2" type="ORF">SBA5_440013</name>
</gene>
<name>A0A2N9LLU9_9BACT</name>
<evidence type="ECO:0000313" key="3">
    <source>
        <dbReference type="Proteomes" id="UP000239735"/>
    </source>
</evidence>
<dbReference type="EMBL" id="OKRB01000102">
    <property type="protein sequence ID" value="SPE24207.1"/>
    <property type="molecule type" value="Genomic_DNA"/>
</dbReference>
<dbReference type="AlphaFoldDB" id="A0A2N9LLU9"/>
<dbReference type="Pfam" id="PF01740">
    <property type="entry name" value="STAS"/>
    <property type="match status" value="1"/>
</dbReference>
<dbReference type="SUPFAM" id="SSF52091">
    <property type="entry name" value="SpoIIaa-like"/>
    <property type="match status" value="1"/>
</dbReference>